<keyword evidence="2" id="KW-1185">Reference proteome</keyword>
<evidence type="ECO:0000256" key="1">
    <source>
        <dbReference type="SAM" id="Phobius"/>
    </source>
</evidence>
<gene>
    <name evidence="3" type="primary">LOC115737406</name>
</gene>
<reference evidence="3" key="2">
    <citation type="submission" date="2025-08" db="UniProtKB">
        <authorList>
            <consortium name="RefSeq"/>
        </authorList>
    </citation>
    <scope>IDENTIFICATION</scope>
    <source>
        <tissue evidence="3">Leaf</tissue>
    </source>
</reference>
<dbReference type="OrthoDB" id="1045822at2759"/>
<dbReference type="PANTHER" id="PTHR15907">
    <property type="entry name" value="DUF614 FAMILY PROTEIN-RELATED"/>
    <property type="match status" value="1"/>
</dbReference>
<reference evidence="2" key="1">
    <citation type="submission" date="2025-05" db="UniProtKB">
        <authorList>
            <consortium name="RefSeq"/>
        </authorList>
    </citation>
    <scope>NUCLEOTIDE SEQUENCE [LARGE SCALE GENOMIC DNA]</scope>
</reference>
<dbReference type="Pfam" id="PF04749">
    <property type="entry name" value="PLAC8"/>
    <property type="match status" value="1"/>
</dbReference>
<keyword evidence="1" id="KW-0812">Transmembrane</keyword>
<proteinExistence type="predicted"/>
<dbReference type="NCBIfam" id="TIGR01571">
    <property type="entry name" value="A_thal_Cys_rich"/>
    <property type="match status" value="1"/>
</dbReference>
<name>A0A8B8NU56_9MYRT</name>
<evidence type="ECO:0000313" key="3">
    <source>
        <dbReference type="RefSeq" id="XP_030525383.1"/>
    </source>
</evidence>
<keyword evidence="1" id="KW-0472">Membrane</keyword>
<dbReference type="GeneID" id="115737406"/>
<organism evidence="2 3">
    <name type="scientific">Rhodamnia argentea</name>
    <dbReference type="NCBI Taxonomy" id="178133"/>
    <lineage>
        <taxon>Eukaryota</taxon>
        <taxon>Viridiplantae</taxon>
        <taxon>Streptophyta</taxon>
        <taxon>Embryophyta</taxon>
        <taxon>Tracheophyta</taxon>
        <taxon>Spermatophyta</taxon>
        <taxon>Magnoliopsida</taxon>
        <taxon>eudicotyledons</taxon>
        <taxon>Gunneridae</taxon>
        <taxon>Pentapetalae</taxon>
        <taxon>rosids</taxon>
        <taxon>malvids</taxon>
        <taxon>Myrtales</taxon>
        <taxon>Myrtaceae</taxon>
        <taxon>Myrtoideae</taxon>
        <taxon>Myrteae</taxon>
        <taxon>Australasian group</taxon>
        <taxon>Rhodamnia</taxon>
    </lineage>
</organism>
<dbReference type="RefSeq" id="XP_030525383.1">
    <property type="nucleotide sequence ID" value="XM_030669523.2"/>
</dbReference>
<keyword evidence="1" id="KW-1133">Transmembrane helix</keyword>
<dbReference type="Proteomes" id="UP000827889">
    <property type="component" value="Chromosome 2"/>
</dbReference>
<dbReference type="AlphaFoldDB" id="A0A8B8NU56"/>
<evidence type="ECO:0000313" key="2">
    <source>
        <dbReference type="Proteomes" id="UP000827889"/>
    </source>
</evidence>
<dbReference type="InterPro" id="IPR006461">
    <property type="entry name" value="PLAC_motif_containing"/>
</dbReference>
<protein>
    <submittedName>
        <fullName evidence="3">Protein PLANT CADMIUM RESISTANCE 8-like</fullName>
    </submittedName>
</protein>
<accession>A0A8B8NU56</accession>
<dbReference type="KEGG" id="rarg:115737406"/>
<feature type="transmembrane region" description="Helical" evidence="1">
    <location>
        <begin position="59"/>
        <end position="78"/>
    </location>
</feature>
<sequence>MMQQSPDVLDNLDLGVPWTTGLFDCFQHPTNAIMTAYLPCVTFGQIAELLDEGEMNCALGSYIYLAMMPALCSHWLMGSKYRAKLRMKYHLVEAPFPDMVFHIYCPCCALAQEFRELNNRGLDPSLGWRQIVEQQMENPPPDQFMAR</sequence>